<evidence type="ECO:0000259" key="1">
    <source>
        <dbReference type="Pfam" id="PF08818"/>
    </source>
</evidence>
<dbReference type="Pfam" id="PF13376">
    <property type="entry name" value="OmdA"/>
    <property type="match status" value="1"/>
</dbReference>
<dbReference type="Proteomes" id="UP000244193">
    <property type="component" value="Chromosome"/>
</dbReference>
<dbReference type="KEGG" id="fmg:HYN48_14415"/>
<dbReference type="SUPFAM" id="SSF159888">
    <property type="entry name" value="YdhG-like"/>
    <property type="match status" value="1"/>
</dbReference>
<feature type="domain" description="YdhG-like" evidence="1">
    <location>
        <begin position="28"/>
        <end position="125"/>
    </location>
</feature>
<organism evidence="2 3">
    <name type="scientific">Flavobacterium magnum</name>
    <dbReference type="NCBI Taxonomy" id="2162713"/>
    <lineage>
        <taxon>Bacteria</taxon>
        <taxon>Pseudomonadati</taxon>
        <taxon>Bacteroidota</taxon>
        <taxon>Flavobacteriia</taxon>
        <taxon>Flavobacteriales</taxon>
        <taxon>Flavobacteriaceae</taxon>
        <taxon>Flavobacterium</taxon>
    </lineage>
</organism>
<proteinExistence type="predicted"/>
<reference evidence="2 3" key="1">
    <citation type="submission" date="2018-04" db="EMBL/GenBank/DDBJ databases">
        <title>Genome sequencing of Flavobacterium sp. HYN0048.</title>
        <authorList>
            <person name="Yi H."/>
            <person name="Baek C."/>
        </authorList>
    </citation>
    <scope>NUCLEOTIDE SEQUENCE [LARGE SCALE GENOMIC DNA]</scope>
    <source>
        <strain evidence="2 3">HYN0048</strain>
    </source>
</reference>
<accession>A0A2S0RKE0</accession>
<dbReference type="EMBL" id="CP028811">
    <property type="protein sequence ID" value="AWA31192.1"/>
    <property type="molecule type" value="Genomic_DNA"/>
</dbReference>
<evidence type="ECO:0000313" key="2">
    <source>
        <dbReference type="EMBL" id="AWA31192.1"/>
    </source>
</evidence>
<evidence type="ECO:0000313" key="3">
    <source>
        <dbReference type="Proteomes" id="UP000244193"/>
    </source>
</evidence>
<keyword evidence="3" id="KW-1185">Reference proteome</keyword>
<dbReference type="OrthoDB" id="9800461at2"/>
<dbReference type="InterPro" id="IPR014922">
    <property type="entry name" value="YdhG-like"/>
</dbReference>
<dbReference type="AlphaFoldDB" id="A0A2S0RKE0"/>
<gene>
    <name evidence="2" type="ORF">HYN48_14415</name>
</gene>
<sequence length="213" mass="24520">MYTFVKKTLMEYDPRIDEYIEKAQPFAQPILEHLRALVHKAVPEVQETIKWGFASFDYKGPFVTMASFKKHAVLGFWKSALLQDPHGYLDENSNNGGEAMGNLGRICSLNNLPPDAVIIDFIRQAKKLNDDGIKVPAKPKTPQLQAEAPDYFIEVLKANPKAFEIFENWSPGKRKEYIVWITEAKTEKTRNERMATAVEWISEGKIRNWKYVK</sequence>
<dbReference type="Pfam" id="PF08818">
    <property type="entry name" value="DUF1801"/>
    <property type="match status" value="1"/>
</dbReference>
<dbReference type="Gene3D" id="3.90.1150.200">
    <property type="match status" value="1"/>
</dbReference>
<protein>
    <recommendedName>
        <fullName evidence="1">YdhG-like domain-containing protein</fullName>
    </recommendedName>
</protein>
<name>A0A2S0RKE0_9FLAO</name>